<dbReference type="GO" id="GO:0043565">
    <property type="term" value="F:sequence-specific DNA binding"/>
    <property type="evidence" value="ECO:0007669"/>
    <property type="project" value="InterPro"/>
</dbReference>
<name>A0A0K2VVL1_MESPL</name>
<proteinExistence type="predicted"/>
<organism evidence="1 2">
    <name type="scientific">Mesorhizobium plurifarium</name>
    <dbReference type="NCBI Taxonomy" id="69974"/>
    <lineage>
        <taxon>Bacteria</taxon>
        <taxon>Pseudomonadati</taxon>
        <taxon>Pseudomonadota</taxon>
        <taxon>Alphaproteobacteria</taxon>
        <taxon>Hyphomicrobiales</taxon>
        <taxon>Phyllobacteriaceae</taxon>
        <taxon>Mesorhizobium</taxon>
    </lineage>
</organism>
<dbReference type="AlphaFoldDB" id="A0A0K2VVL1"/>
<protein>
    <submittedName>
        <fullName evidence="1">Uncharacterized protein</fullName>
    </submittedName>
</protein>
<evidence type="ECO:0000313" key="2">
    <source>
        <dbReference type="Proteomes" id="UP000182888"/>
    </source>
</evidence>
<dbReference type="InterPro" id="IPR010921">
    <property type="entry name" value="Trp_repressor/repl_initiator"/>
</dbReference>
<accession>A0A0K2VVL1</accession>
<dbReference type="Gene3D" id="1.10.1750.10">
    <property type="match status" value="1"/>
</dbReference>
<sequence>MAETLDIWTINRKRAVKKIPVADLCRQAGVGATAWFRAMRGTTEMRPETLAKLNAALGRSKMAFAGEHGPATVHGAYKVCLVLAAAELKQNPKTVLASDPARKATSDPQWLGAAEARRLAFWIATRMLGITQADVGRAAGVTRAAVSEAVKALEDERDQDKPLDRLLTHIEEIFA</sequence>
<dbReference type="Proteomes" id="UP000182888">
    <property type="component" value="Unassembled WGS sequence"/>
</dbReference>
<dbReference type="SUPFAM" id="SSF48295">
    <property type="entry name" value="TrpR-like"/>
    <property type="match status" value="1"/>
</dbReference>
<gene>
    <name evidence="1" type="ORF">MPL1032_190136</name>
</gene>
<evidence type="ECO:0000313" key="1">
    <source>
        <dbReference type="EMBL" id="CDX54529.1"/>
    </source>
</evidence>
<dbReference type="EMBL" id="CCND01000011">
    <property type="protein sequence ID" value="CDX54529.1"/>
    <property type="molecule type" value="Genomic_DNA"/>
</dbReference>
<reference evidence="2" key="1">
    <citation type="submission" date="2014-08" db="EMBL/GenBank/DDBJ databases">
        <authorList>
            <person name="Edwards T."/>
        </authorList>
    </citation>
    <scope>NUCLEOTIDE SEQUENCE [LARGE SCALE GENOMIC DNA]</scope>
</reference>